<dbReference type="PANTHER" id="PTHR24173">
    <property type="entry name" value="ANKYRIN REPEAT CONTAINING"/>
    <property type="match status" value="1"/>
</dbReference>
<sequence length="105" mass="11396">MAVSFGRVAVVRRLLQLGASPVIRDRTNSTCLHLAARACAPNMVAALLEKEEMRQEVDALDDENRTALMLVAMYDMVDTKIAQMLCDAGAKVNCDGDNVSNSMHG</sequence>
<protein>
    <submittedName>
        <fullName evidence="4">Ankyrin repeat protein</fullName>
    </submittedName>
</protein>
<gene>
    <name evidence="4" type="ORF">TELCIR_23899</name>
</gene>
<feature type="coiled-coil region" evidence="3">
    <location>
        <begin position="43"/>
        <end position="70"/>
    </location>
</feature>
<keyword evidence="5" id="KW-1185">Reference proteome</keyword>
<dbReference type="PANTHER" id="PTHR24173:SF74">
    <property type="entry name" value="ANKYRIN REPEAT DOMAIN-CONTAINING PROTEIN 16"/>
    <property type="match status" value="1"/>
</dbReference>
<organism evidence="4 5">
    <name type="scientific">Teladorsagia circumcincta</name>
    <name type="common">Brown stomach worm</name>
    <name type="synonym">Ostertagia circumcincta</name>
    <dbReference type="NCBI Taxonomy" id="45464"/>
    <lineage>
        <taxon>Eukaryota</taxon>
        <taxon>Metazoa</taxon>
        <taxon>Ecdysozoa</taxon>
        <taxon>Nematoda</taxon>
        <taxon>Chromadorea</taxon>
        <taxon>Rhabditida</taxon>
        <taxon>Rhabditina</taxon>
        <taxon>Rhabditomorpha</taxon>
        <taxon>Strongyloidea</taxon>
        <taxon>Trichostrongylidae</taxon>
        <taxon>Teladorsagia</taxon>
    </lineage>
</organism>
<evidence type="ECO:0000313" key="5">
    <source>
        <dbReference type="Proteomes" id="UP000230423"/>
    </source>
</evidence>
<evidence type="ECO:0000313" key="4">
    <source>
        <dbReference type="EMBL" id="PIO54731.1"/>
    </source>
</evidence>
<dbReference type="SUPFAM" id="SSF48403">
    <property type="entry name" value="Ankyrin repeat"/>
    <property type="match status" value="1"/>
</dbReference>
<accession>A0A2G9T9S2</accession>
<evidence type="ECO:0000256" key="1">
    <source>
        <dbReference type="ARBA" id="ARBA00022737"/>
    </source>
</evidence>
<keyword evidence="1" id="KW-0677">Repeat</keyword>
<dbReference type="Pfam" id="PF12796">
    <property type="entry name" value="Ank_2"/>
    <property type="match status" value="1"/>
</dbReference>
<keyword evidence="2" id="KW-0040">ANK repeat</keyword>
<evidence type="ECO:0000256" key="3">
    <source>
        <dbReference type="SAM" id="Coils"/>
    </source>
</evidence>
<dbReference type="OrthoDB" id="283575at2759"/>
<dbReference type="AlphaFoldDB" id="A0A2G9T9S2"/>
<dbReference type="InterPro" id="IPR002110">
    <property type="entry name" value="Ankyrin_rpt"/>
</dbReference>
<evidence type="ECO:0000256" key="2">
    <source>
        <dbReference type="ARBA" id="ARBA00023043"/>
    </source>
</evidence>
<proteinExistence type="predicted"/>
<dbReference type="EMBL" id="KZ393063">
    <property type="protein sequence ID" value="PIO54731.1"/>
    <property type="molecule type" value="Genomic_DNA"/>
</dbReference>
<keyword evidence="3" id="KW-0175">Coiled coil</keyword>
<dbReference type="Gene3D" id="1.25.40.20">
    <property type="entry name" value="Ankyrin repeat-containing domain"/>
    <property type="match status" value="1"/>
</dbReference>
<dbReference type="Proteomes" id="UP000230423">
    <property type="component" value="Unassembled WGS sequence"/>
</dbReference>
<name>A0A2G9T9S2_TELCI</name>
<dbReference type="SMART" id="SM00248">
    <property type="entry name" value="ANK"/>
    <property type="match status" value="2"/>
</dbReference>
<reference evidence="4 5" key="1">
    <citation type="submission" date="2015-09" db="EMBL/GenBank/DDBJ databases">
        <title>Draft genome of the parasitic nematode Teladorsagia circumcincta isolate WARC Sus (inbred).</title>
        <authorList>
            <person name="Mitreva M."/>
        </authorList>
    </citation>
    <scope>NUCLEOTIDE SEQUENCE [LARGE SCALE GENOMIC DNA]</scope>
    <source>
        <strain evidence="4 5">S</strain>
    </source>
</reference>
<dbReference type="InterPro" id="IPR036770">
    <property type="entry name" value="Ankyrin_rpt-contain_sf"/>
</dbReference>